<dbReference type="PANTHER" id="PTHR11635">
    <property type="entry name" value="CAMP-DEPENDENT PROTEIN KINASE REGULATORY CHAIN"/>
    <property type="match status" value="1"/>
</dbReference>
<evidence type="ECO:0000256" key="1">
    <source>
        <dbReference type="SAM" id="MobiDB-lite"/>
    </source>
</evidence>
<name>A0A812IXK8_SYMPI</name>
<dbReference type="GO" id="GO:0034236">
    <property type="term" value="F:protein kinase A catalytic subunit binding"/>
    <property type="evidence" value="ECO:0007669"/>
    <property type="project" value="TreeGrafter"/>
</dbReference>
<dbReference type="InterPro" id="IPR050503">
    <property type="entry name" value="cAMP-dep_PK_reg_su-like"/>
</dbReference>
<dbReference type="GO" id="GO:0005952">
    <property type="term" value="C:cAMP-dependent protein kinase complex"/>
    <property type="evidence" value="ECO:0007669"/>
    <property type="project" value="InterPro"/>
</dbReference>
<feature type="region of interest" description="Disordered" evidence="1">
    <location>
        <begin position="374"/>
        <end position="428"/>
    </location>
</feature>
<dbReference type="PANTHER" id="PTHR11635:SF152">
    <property type="entry name" value="CAMP-DEPENDENT PROTEIN KINASE TYPE I REGULATORY SUBUNIT-RELATED"/>
    <property type="match status" value="1"/>
</dbReference>
<dbReference type="OrthoDB" id="417078at2759"/>
<gene>
    <name evidence="3" type="primary">PRKAR2A</name>
    <name evidence="3" type="ORF">SPIL2461_LOCUS1009</name>
</gene>
<dbReference type="Pfam" id="PF00027">
    <property type="entry name" value="cNMP_binding"/>
    <property type="match status" value="1"/>
</dbReference>
<dbReference type="PRINTS" id="PR00103">
    <property type="entry name" value="CAMPKINASE"/>
</dbReference>
<keyword evidence="4" id="KW-1185">Reference proteome</keyword>
<dbReference type="InterPro" id="IPR000595">
    <property type="entry name" value="cNMP-bd_dom"/>
</dbReference>
<feature type="region of interest" description="Disordered" evidence="1">
    <location>
        <begin position="179"/>
        <end position="225"/>
    </location>
</feature>
<evidence type="ECO:0000313" key="4">
    <source>
        <dbReference type="Proteomes" id="UP000649617"/>
    </source>
</evidence>
<reference evidence="3" key="1">
    <citation type="submission" date="2021-02" db="EMBL/GenBank/DDBJ databases">
        <authorList>
            <person name="Dougan E. K."/>
            <person name="Rhodes N."/>
            <person name="Thang M."/>
            <person name="Chan C."/>
        </authorList>
    </citation>
    <scope>NUCLEOTIDE SEQUENCE</scope>
</reference>
<dbReference type="Proteomes" id="UP000649617">
    <property type="component" value="Unassembled WGS sequence"/>
</dbReference>
<dbReference type="PROSITE" id="PS50042">
    <property type="entry name" value="CNMP_BINDING_3"/>
    <property type="match status" value="1"/>
</dbReference>
<comment type="caution">
    <text evidence="3">The sequence shown here is derived from an EMBL/GenBank/DDBJ whole genome shotgun (WGS) entry which is preliminary data.</text>
</comment>
<dbReference type="InterPro" id="IPR014710">
    <property type="entry name" value="RmlC-like_jellyroll"/>
</dbReference>
<sequence>MQVTVIDSGDLPPGAIISFHTGTTRRHAQIETGKAIGVTGIGTEPVRVDLMTQIGSYSFDVAPGQDVYEVPIAAAPNLGVHEEVKLKFQIRETSEAPKEEATELAVGATSTPSRKLQTALMMRTYLDNHDVLRQMQELLQDMVASRPEDPVDFMIKRLEAVCKDSQGTDYDLIDGETAGTVLPAESPKPQKEANDSDEDSGGDDDAPDLPPPPPVQRKQRQSVSAEAYGAFNERKAYEPKIIPKDESQKERLEKVLLQCWMFKHHTPENLKIILDAMQEKVVESGTRLIQQGDEGEVMWVIEEGELECFKKIGDEEKSVKKCFRGDVFGELALLYNCRRAASVVASQKCVLWELDRETFKAICYEAAQKAPPEYEGFSAPGGASSSAAAAPAAAAAETPAPAPKEERAASKGEDGADSDSDPDQPAES</sequence>
<protein>
    <submittedName>
        <fullName evidence="3">PRKAR2A protein</fullName>
    </submittedName>
</protein>
<feature type="non-terminal residue" evidence="3">
    <location>
        <position position="1"/>
    </location>
</feature>
<dbReference type="GO" id="GO:0005829">
    <property type="term" value="C:cytosol"/>
    <property type="evidence" value="ECO:0007669"/>
    <property type="project" value="TreeGrafter"/>
</dbReference>
<dbReference type="Gene3D" id="2.60.120.10">
    <property type="entry name" value="Jelly Rolls"/>
    <property type="match status" value="1"/>
</dbReference>
<accession>A0A812IXK8</accession>
<dbReference type="CDD" id="cd00038">
    <property type="entry name" value="CAP_ED"/>
    <property type="match status" value="1"/>
</dbReference>
<feature type="compositionally biased region" description="Low complexity" evidence="1">
    <location>
        <begin position="378"/>
        <end position="399"/>
    </location>
</feature>
<feature type="compositionally biased region" description="Acidic residues" evidence="1">
    <location>
        <begin position="415"/>
        <end position="428"/>
    </location>
</feature>
<dbReference type="CDD" id="cd22961">
    <property type="entry name" value="DD_TEX55-like"/>
    <property type="match status" value="1"/>
</dbReference>
<dbReference type="EMBL" id="CAJNIZ010000969">
    <property type="protein sequence ID" value="CAE7179555.1"/>
    <property type="molecule type" value="Genomic_DNA"/>
</dbReference>
<evidence type="ECO:0000259" key="2">
    <source>
        <dbReference type="PROSITE" id="PS50042"/>
    </source>
</evidence>
<feature type="domain" description="Cyclic nucleotide-binding" evidence="2">
    <location>
        <begin position="261"/>
        <end position="380"/>
    </location>
</feature>
<dbReference type="InterPro" id="IPR018488">
    <property type="entry name" value="cNMP-bd_CS"/>
</dbReference>
<dbReference type="InterPro" id="IPR018490">
    <property type="entry name" value="cNMP-bd_dom_sf"/>
</dbReference>
<dbReference type="SMART" id="SM00100">
    <property type="entry name" value="cNMP"/>
    <property type="match status" value="1"/>
</dbReference>
<evidence type="ECO:0000313" key="3">
    <source>
        <dbReference type="EMBL" id="CAE7179555.1"/>
    </source>
</evidence>
<proteinExistence type="predicted"/>
<dbReference type="AlphaFoldDB" id="A0A812IXK8"/>
<dbReference type="SUPFAM" id="SSF51206">
    <property type="entry name" value="cAMP-binding domain-like"/>
    <property type="match status" value="1"/>
</dbReference>
<dbReference type="GO" id="GO:0030552">
    <property type="term" value="F:cAMP binding"/>
    <property type="evidence" value="ECO:0007669"/>
    <property type="project" value="TreeGrafter"/>
</dbReference>
<feature type="compositionally biased region" description="Basic and acidic residues" evidence="1">
    <location>
        <begin position="403"/>
        <end position="414"/>
    </location>
</feature>
<feature type="compositionally biased region" description="Acidic residues" evidence="1">
    <location>
        <begin position="195"/>
        <end position="207"/>
    </location>
</feature>
<dbReference type="PROSITE" id="PS00889">
    <property type="entry name" value="CNMP_BINDING_2"/>
    <property type="match status" value="1"/>
</dbReference>
<dbReference type="GO" id="GO:0004862">
    <property type="term" value="F:cAMP-dependent protein kinase inhibitor activity"/>
    <property type="evidence" value="ECO:0007669"/>
    <property type="project" value="TreeGrafter"/>
</dbReference>
<organism evidence="3 4">
    <name type="scientific">Symbiodinium pilosum</name>
    <name type="common">Dinoflagellate</name>
    <dbReference type="NCBI Taxonomy" id="2952"/>
    <lineage>
        <taxon>Eukaryota</taxon>
        <taxon>Sar</taxon>
        <taxon>Alveolata</taxon>
        <taxon>Dinophyceae</taxon>
        <taxon>Suessiales</taxon>
        <taxon>Symbiodiniaceae</taxon>
        <taxon>Symbiodinium</taxon>
    </lineage>
</organism>